<feature type="region of interest" description="Disordered" evidence="1">
    <location>
        <begin position="1"/>
        <end position="35"/>
    </location>
</feature>
<name>A0ABR3A8Y3_9AGAR</name>
<dbReference type="Proteomes" id="UP001437256">
    <property type="component" value="Unassembled WGS sequence"/>
</dbReference>
<feature type="compositionally biased region" description="Polar residues" evidence="1">
    <location>
        <begin position="358"/>
        <end position="369"/>
    </location>
</feature>
<feature type="compositionally biased region" description="Acidic residues" evidence="1">
    <location>
        <begin position="371"/>
        <end position="385"/>
    </location>
</feature>
<feature type="region of interest" description="Disordered" evidence="1">
    <location>
        <begin position="358"/>
        <end position="385"/>
    </location>
</feature>
<sequence length="385" mass="42706">MPPKRKAAGEGTAGSSKKAKSTASAKTGAAPRLKKSKAIEWESNWSKKKLEGEWARKAIERWHLLAPYDTSIKDSRWKVYYEERVKLDEVNTRNAKASKPIVSEELGQNTFLLLIKASGNVSQAMYGAVADESERVDIARTLNGSLYYTDLWGNDEEGGGSNPRTVKSKTRLYSPFGLGTSVDLFWDYHYRIRAFSSGEKFADCFAMSRTIHQCDAKAALACSAVTKDRQGRQKPEEGAVKIIKMASKGATMSGTTAKNLEELEETLFGGTGWLSPLKMFHIIAYAATVGHYHEAVGLQLLKKGGLDKFKFFKDETDGKETAEKDVDSEEIKQLAQEVRSKDNKDVLVCVPQRLLSVSKDSSSENQSSVDTEQEDELAEESEEDE</sequence>
<comment type="caution">
    <text evidence="2">The sequence shown here is derived from an EMBL/GenBank/DDBJ whole genome shotgun (WGS) entry which is preliminary data.</text>
</comment>
<dbReference type="EMBL" id="JBBXMP010000006">
    <property type="protein sequence ID" value="KAL0070425.1"/>
    <property type="molecule type" value="Genomic_DNA"/>
</dbReference>
<proteinExistence type="predicted"/>
<organism evidence="2 3">
    <name type="scientific">Marasmius tenuissimus</name>
    <dbReference type="NCBI Taxonomy" id="585030"/>
    <lineage>
        <taxon>Eukaryota</taxon>
        <taxon>Fungi</taxon>
        <taxon>Dikarya</taxon>
        <taxon>Basidiomycota</taxon>
        <taxon>Agaricomycotina</taxon>
        <taxon>Agaricomycetes</taxon>
        <taxon>Agaricomycetidae</taxon>
        <taxon>Agaricales</taxon>
        <taxon>Marasmiineae</taxon>
        <taxon>Marasmiaceae</taxon>
        <taxon>Marasmius</taxon>
    </lineage>
</organism>
<accession>A0ABR3A8Y3</accession>
<reference evidence="2 3" key="1">
    <citation type="submission" date="2024-05" db="EMBL/GenBank/DDBJ databases">
        <title>A draft genome resource for the thread blight pathogen Marasmius tenuissimus strain MS-2.</title>
        <authorList>
            <person name="Yulfo-Soto G.E."/>
            <person name="Baruah I.K."/>
            <person name="Amoako-Attah I."/>
            <person name="Bukari Y."/>
            <person name="Meinhardt L.W."/>
            <person name="Bailey B.A."/>
            <person name="Cohen S.P."/>
        </authorList>
    </citation>
    <scope>NUCLEOTIDE SEQUENCE [LARGE SCALE GENOMIC DNA]</scope>
    <source>
        <strain evidence="2 3">MS-2</strain>
    </source>
</reference>
<evidence type="ECO:0000313" key="3">
    <source>
        <dbReference type="Proteomes" id="UP001437256"/>
    </source>
</evidence>
<evidence type="ECO:0000313" key="2">
    <source>
        <dbReference type="EMBL" id="KAL0070425.1"/>
    </source>
</evidence>
<keyword evidence="3" id="KW-1185">Reference proteome</keyword>
<feature type="compositionally biased region" description="Low complexity" evidence="1">
    <location>
        <begin position="9"/>
        <end position="30"/>
    </location>
</feature>
<protein>
    <submittedName>
        <fullName evidence="2">Uncharacterized protein</fullName>
    </submittedName>
</protein>
<evidence type="ECO:0000256" key="1">
    <source>
        <dbReference type="SAM" id="MobiDB-lite"/>
    </source>
</evidence>
<gene>
    <name evidence="2" type="ORF">AAF712_002256</name>
</gene>